<evidence type="ECO:0000256" key="3">
    <source>
        <dbReference type="ARBA" id="ARBA00023027"/>
    </source>
</evidence>
<evidence type="ECO:0000259" key="6">
    <source>
        <dbReference type="Pfam" id="PF00171"/>
    </source>
</evidence>
<comment type="cofactor">
    <cofactor evidence="5">
        <name>FAD</name>
        <dbReference type="ChEBI" id="CHEBI:57692"/>
    </cofactor>
</comment>
<feature type="domain" description="Proline dehydrogenase" evidence="7">
    <location>
        <begin position="256"/>
        <end position="553"/>
    </location>
</feature>
<feature type="domain" description="PutA RHH" evidence="10">
    <location>
        <begin position="11"/>
        <end position="43"/>
    </location>
</feature>
<evidence type="ECO:0000259" key="9">
    <source>
        <dbReference type="Pfam" id="PF18327"/>
    </source>
</evidence>
<gene>
    <name evidence="11" type="ORF">QOZ99_000137</name>
</gene>
<dbReference type="InterPro" id="IPR015590">
    <property type="entry name" value="Aldehyde_DH_dom"/>
</dbReference>
<protein>
    <recommendedName>
        <fullName evidence="5">Bifunctional protein PutA</fullName>
    </recommendedName>
    <domain>
        <recommendedName>
            <fullName evidence="5">Proline dehydrogenase</fullName>
            <ecNumber evidence="5">1.5.5.2</ecNumber>
        </recommendedName>
        <alternativeName>
            <fullName evidence="5">Proline oxidase</fullName>
        </alternativeName>
    </domain>
    <domain>
        <recommendedName>
            <fullName evidence="5">Delta-1-pyrroline-5-carboxylate dehydrogenase</fullName>
            <shortName evidence="5">P5C dehydrogenase</shortName>
            <ecNumber evidence="5">1.2.1.88</ecNumber>
        </recommendedName>
        <alternativeName>
            <fullName evidence="5">L-glutamate gamma-semialdehyde dehydrogenase</fullName>
        </alternativeName>
    </domain>
</protein>
<dbReference type="Pfam" id="PF00171">
    <property type="entry name" value="Aldedh"/>
    <property type="match status" value="1"/>
</dbReference>
<dbReference type="NCBIfam" id="NF008772">
    <property type="entry name" value="PRK11809.1"/>
    <property type="match status" value="1"/>
</dbReference>
<keyword evidence="12" id="KW-1185">Reference proteome</keyword>
<feature type="domain" description="Aldehyde dehydrogenase" evidence="6">
    <location>
        <begin position="642"/>
        <end position="1082"/>
    </location>
</feature>
<dbReference type="SUPFAM" id="SSF47598">
    <property type="entry name" value="Ribbon-helix-helix"/>
    <property type="match status" value="1"/>
</dbReference>
<sequence>MSTSTMGVKIDEELRARLKLAAESEGRSPHALVKQAIINAIERVERGLPPVLPEGATDMPGLEGAESPFLPFARGVRPQSVLRARITGAYRMPETEAVPMLLGPATLVAGKAEAARARALALVEALREKGQKGPVEGLIHEYSLSSQEGVALMCLAEALLRIPDRATRDALIRDKIGHGDWQAHVGHSPSLFVNAATWGLVLTGKLTTTSSENGLTGALTRLIGRGGEPLIRKGVDVAMRMMGEQFVTGQTISEALANSRRMEAKGFRYSFDMLGEAATTEADAQRYYADYEQAIHAIGKASAGRGIYEGPGISIKLSALHPRYSRAQYARVIAELLPRVAALARLARHYDIGLNIDAEEADRLEISLDLLEALCFDESLSNWNGIGFVIQAYQKRCPYVIDYLIDLARRSNHRLMVRLVKGAYWDSEIKRAQVDGLEGFPVYTRKVHTDVSYLACARKLLAAPDAIFPQFATHNAQTLSTVMEMAGANYYAGQYEFQCLHGMGEPLYEEVVGREKLGRPCRVYAPVGTHETLLAYLVRRLLENGANSSFVNRIADAGVPVEELIESPAEAAARIEPVGAPHPRIAAPSDLFGASRKNSAGLDLSNEQRLASLAAALLAGSAAPLKASPLLGDGPVAGIARPVLNPADHRDELGFVEEATPAIVARAMEIAHGAAPIWQSTPPDARAACLMRAADLMEERLPSLIGLIIREAGKSFPNAIGEVREAVDFLRYYAAQARDTFSADTHRPLGPVVCISPWNFPLAIFTGQVAAALAAGNPVLAKPAEETPLIAFTAVEILREAGVPAGAVQLLPGAGDVGAALVGDTRARGVMFTGSTEVARLIQKQLAGRLNPDGGVIPLIAETGGQNAMIADSSALAEQVVADVIGSAFDSAGQRCSALRILCLQEDVADRVLEMLRGALKELVVGNPVRLSTDVGPVISREAKATIDAHVERLRKAGRRVEQVELGEEARRGTFVPPTLIEIDDLSELTREVFGPVLHVLRYRREALDALVDAINATGYGLTFGLHTRIDETIARVAARIEVGNVYVNRNIIGAVVGVQPFGGHGLSGTGPKAGGPLYLARLLAVRPAASLTGSGAPEAARRWVDFQSDPLTRDLCGRAAGCAPHGYQAELAGPVGERNVYALAPRGTVLCLAATAQGLAVQIASVLATGNRVLLEGSTLPPLPEGVAGEVTLVDSHAGGRFDAVLFEGDGDALLRLNAEIADREGPIVLVHGLSPDAIARGELYPLDLLMLERSTSTNTAAAGGNASLMSIG</sequence>
<keyword evidence="5" id="KW-0642">Proline metabolism</keyword>
<dbReference type="SUPFAM" id="SSF53720">
    <property type="entry name" value="ALDH-like"/>
    <property type="match status" value="2"/>
</dbReference>
<dbReference type="EMBL" id="JAUSVR010000001">
    <property type="protein sequence ID" value="MDQ0509260.1"/>
    <property type="molecule type" value="Genomic_DNA"/>
</dbReference>
<feature type="domain" description="Proline utilization A proline dehydrogenase N-terminal" evidence="9">
    <location>
        <begin position="80"/>
        <end position="127"/>
    </location>
</feature>
<dbReference type="InterPro" id="IPR013321">
    <property type="entry name" value="Arc_rbn_hlx_hlx"/>
</dbReference>
<dbReference type="InterPro" id="IPR024082">
    <property type="entry name" value="PRODH_PutA_dom_II"/>
</dbReference>
<dbReference type="InterPro" id="IPR025703">
    <property type="entry name" value="Bifunct_PutA"/>
</dbReference>
<dbReference type="InterPro" id="IPR016163">
    <property type="entry name" value="Ald_DH_C"/>
</dbReference>
<keyword evidence="5" id="KW-0238">DNA-binding</keyword>
<dbReference type="InterPro" id="IPR002872">
    <property type="entry name" value="Proline_DH_dom"/>
</dbReference>
<dbReference type="Pfam" id="PF14850">
    <property type="entry name" value="Pro_dh-DNA_bdg"/>
    <property type="match status" value="1"/>
</dbReference>
<dbReference type="NCBIfam" id="NF008869">
    <property type="entry name" value="PRK11904.1"/>
    <property type="match status" value="1"/>
</dbReference>
<keyword evidence="5" id="KW-0805">Transcription regulation</keyword>
<evidence type="ECO:0000256" key="1">
    <source>
        <dbReference type="ARBA" id="ARBA00004786"/>
    </source>
</evidence>
<accession>A0ABU0LKN5</accession>
<dbReference type="Gene3D" id="1.20.5.460">
    <property type="entry name" value="Single helix bin"/>
    <property type="match status" value="1"/>
</dbReference>
<keyword evidence="5" id="KW-0804">Transcription</keyword>
<evidence type="ECO:0000259" key="7">
    <source>
        <dbReference type="Pfam" id="PF01619"/>
    </source>
</evidence>
<dbReference type="RefSeq" id="WP_306887945.1">
    <property type="nucleotide sequence ID" value="NZ_JAUSVR010000001.1"/>
</dbReference>
<keyword evidence="5" id="KW-0285">Flavoprotein</keyword>
<dbReference type="CDD" id="cd07125">
    <property type="entry name" value="ALDH_PutA-P5CDH"/>
    <property type="match status" value="1"/>
</dbReference>
<comment type="similarity">
    <text evidence="5">In the N-terminal section; belongs to the proline dehydrogenase family.</text>
</comment>
<keyword evidence="5" id="KW-0274">FAD</keyword>
<organism evidence="11 12">
    <name type="scientific">Ancylobacter amanitiformis</name>
    <dbReference type="NCBI Taxonomy" id="217069"/>
    <lineage>
        <taxon>Bacteria</taxon>
        <taxon>Pseudomonadati</taxon>
        <taxon>Pseudomonadota</taxon>
        <taxon>Alphaproteobacteria</taxon>
        <taxon>Hyphomicrobiales</taxon>
        <taxon>Xanthobacteraceae</taxon>
        <taxon>Ancylobacter</taxon>
    </lineage>
</organism>
<dbReference type="GO" id="GO:0004657">
    <property type="term" value="F:proline dehydrogenase activity"/>
    <property type="evidence" value="ECO:0007669"/>
    <property type="project" value="UniProtKB-EC"/>
</dbReference>
<comment type="pathway">
    <text evidence="1 5">Amino-acid degradation; L-proline degradation into L-glutamate; L-glutamate from L-proline: step 2/2.</text>
</comment>
<dbReference type="Gene3D" id="1.10.1220.10">
    <property type="entry name" value="Met repressor-like"/>
    <property type="match status" value="1"/>
</dbReference>
<evidence type="ECO:0000256" key="2">
    <source>
        <dbReference type="ARBA" id="ARBA00023002"/>
    </source>
</evidence>
<name>A0ABU0LKN5_9HYPH</name>
<dbReference type="PROSITE" id="PS00070">
    <property type="entry name" value="ALDEHYDE_DEHYDR_CYS"/>
    <property type="match status" value="1"/>
</dbReference>
<dbReference type="InterPro" id="IPR029041">
    <property type="entry name" value="FAD-linked_oxidoreductase-like"/>
</dbReference>
<dbReference type="NCBIfam" id="TIGR01238">
    <property type="entry name" value="D1pyr5carbox3"/>
    <property type="match status" value="1"/>
</dbReference>
<dbReference type="Pfam" id="PF01619">
    <property type="entry name" value="Pro_dh"/>
    <property type="match status" value="1"/>
</dbReference>
<dbReference type="EC" id="1.5.5.2" evidence="5"/>
<comment type="function">
    <text evidence="5">Oxidizes proline to glutamate for use as a carbon and nitrogen source.</text>
</comment>
<dbReference type="Proteomes" id="UP001235094">
    <property type="component" value="Unassembled WGS sequence"/>
</dbReference>
<dbReference type="InterPro" id="IPR041349">
    <property type="entry name" value="PRODH"/>
</dbReference>
<evidence type="ECO:0000256" key="4">
    <source>
        <dbReference type="ARBA" id="ARBA00048142"/>
    </source>
</evidence>
<dbReference type="InterPro" id="IPR050485">
    <property type="entry name" value="Proline_metab_enzyme"/>
</dbReference>
<dbReference type="InterPro" id="IPR016161">
    <property type="entry name" value="Ald_DH/histidinol_DH"/>
</dbReference>
<comment type="similarity">
    <text evidence="5">In the C-terminal section; belongs to the aldehyde dehydrogenase family.</text>
</comment>
<dbReference type="SUPFAM" id="SSF81935">
    <property type="entry name" value="N-terminal domain of bifunctional PutA protein"/>
    <property type="match status" value="1"/>
</dbReference>
<dbReference type="InterPro" id="IPR048798">
    <property type="entry name" value="PutA_RHH"/>
</dbReference>
<keyword evidence="2 5" id="KW-0560">Oxidoreductase</keyword>
<dbReference type="GO" id="GO:0003842">
    <property type="term" value="F:L-glutamate gamma-semialdehyde dehydrogenase activity"/>
    <property type="evidence" value="ECO:0007669"/>
    <property type="project" value="UniProtKB-EC"/>
</dbReference>
<dbReference type="InterPro" id="IPR010985">
    <property type="entry name" value="Ribbon_hlx_hlx"/>
</dbReference>
<dbReference type="Gene3D" id="1.20.5.550">
    <property type="entry name" value="Single Helix bin"/>
    <property type="match status" value="1"/>
</dbReference>
<dbReference type="InterPro" id="IPR016160">
    <property type="entry name" value="Ald_DH_CS_CYS"/>
</dbReference>
<dbReference type="Pfam" id="PF21775">
    <property type="entry name" value="PutA_1st"/>
    <property type="match status" value="1"/>
</dbReference>
<dbReference type="InterPro" id="IPR024089">
    <property type="entry name" value="PRODH_PutA_dom_I/II"/>
</dbReference>
<evidence type="ECO:0000313" key="12">
    <source>
        <dbReference type="Proteomes" id="UP001235094"/>
    </source>
</evidence>
<feature type="domain" description="Proline dehydrogenase PutA" evidence="8">
    <location>
        <begin position="135"/>
        <end position="246"/>
    </location>
</feature>
<proteinExistence type="inferred from homology"/>
<dbReference type="EC" id="1.2.1.88" evidence="5"/>
<comment type="catalytic activity">
    <reaction evidence="5">
        <text>L-proline + a quinone = (S)-1-pyrroline-5-carboxylate + a quinol + H(+)</text>
        <dbReference type="Rhea" id="RHEA:23784"/>
        <dbReference type="ChEBI" id="CHEBI:15378"/>
        <dbReference type="ChEBI" id="CHEBI:17388"/>
        <dbReference type="ChEBI" id="CHEBI:24646"/>
        <dbReference type="ChEBI" id="CHEBI:60039"/>
        <dbReference type="ChEBI" id="CHEBI:132124"/>
        <dbReference type="EC" id="1.5.5.2"/>
    </reaction>
</comment>
<evidence type="ECO:0000313" key="11">
    <source>
        <dbReference type="EMBL" id="MDQ0509260.1"/>
    </source>
</evidence>
<keyword evidence="5" id="KW-0678">Repressor</keyword>
<comment type="catalytic activity">
    <reaction evidence="4 5">
        <text>L-glutamate 5-semialdehyde + NAD(+) + H2O = L-glutamate + NADH + 2 H(+)</text>
        <dbReference type="Rhea" id="RHEA:30235"/>
        <dbReference type="ChEBI" id="CHEBI:15377"/>
        <dbReference type="ChEBI" id="CHEBI:15378"/>
        <dbReference type="ChEBI" id="CHEBI:29985"/>
        <dbReference type="ChEBI" id="CHEBI:57540"/>
        <dbReference type="ChEBI" id="CHEBI:57945"/>
        <dbReference type="ChEBI" id="CHEBI:58066"/>
        <dbReference type="EC" id="1.2.1.88"/>
    </reaction>
</comment>
<reference evidence="11 12" key="1">
    <citation type="submission" date="2023-07" db="EMBL/GenBank/DDBJ databases">
        <title>Genomic Encyclopedia of Type Strains, Phase IV (KMG-IV): sequencing the most valuable type-strain genomes for metagenomic binning, comparative biology and taxonomic classification.</title>
        <authorList>
            <person name="Goeker M."/>
        </authorList>
    </citation>
    <scope>NUCLEOTIDE SEQUENCE [LARGE SCALE GENOMIC DNA]</scope>
    <source>
        <strain evidence="11 12">DSM 15561</strain>
    </source>
</reference>
<dbReference type="CDD" id="cd22233">
    <property type="entry name" value="RHH_CopAso-like"/>
    <property type="match status" value="1"/>
</dbReference>
<comment type="caution">
    <text evidence="11">The sequence shown here is derived from an EMBL/GenBank/DDBJ whole genome shotgun (WGS) entry which is preliminary data.</text>
</comment>
<comment type="pathway">
    <text evidence="5">Amino-acid degradation; L-proline degradation into L-glutamate; L-glutamate from L-proline: step 1/2.</text>
</comment>
<evidence type="ECO:0000256" key="5">
    <source>
        <dbReference type="PIRNR" id="PIRNR000197"/>
    </source>
</evidence>
<evidence type="ECO:0000259" key="10">
    <source>
        <dbReference type="Pfam" id="PF21775"/>
    </source>
</evidence>
<dbReference type="PANTHER" id="PTHR42862:SF1">
    <property type="entry name" value="DELTA-1-PYRROLINE-5-CARBOXYLATE DEHYDROGENASE 2, ISOFORM A-RELATED"/>
    <property type="match status" value="1"/>
</dbReference>
<dbReference type="InterPro" id="IPR024090">
    <property type="entry name" value="PRODH_PutA_dom_I"/>
</dbReference>
<dbReference type="Pfam" id="PF18327">
    <property type="entry name" value="PRODH"/>
    <property type="match status" value="1"/>
</dbReference>
<dbReference type="InterPro" id="IPR016162">
    <property type="entry name" value="Ald_DH_N"/>
</dbReference>
<dbReference type="Gene3D" id="3.40.309.10">
    <property type="entry name" value="Aldehyde Dehydrogenase, Chain A, domain 2"/>
    <property type="match status" value="1"/>
</dbReference>
<keyword evidence="3 5" id="KW-0520">NAD</keyword>
<dbReference type="SUPFAM" id="SSF51730">
    <property type="entry name" value="FAD-linked oxidoreductase"/>
    <property type="match status" value="1"/>
</dbReference>
<dbReference type="Gene3D" id="3.40.605.10">
    <property type="entry name" value="Aldehyde Dehydrogenase, Chain A, domain 1"/>
    <property type="match status" value="1"/>
</dbReference>
<dbReference type="Gene3D" id="3.20.20.220">
    <property type="match status" value="1"/>
</dbReference>
<evidence type="ECO:0000259" key="8">
    <source>
        <dbReference type="Pfam" id="PF14850"/>
    </source>
</evidence>
<dbReference type="PIRSF" id="PIRSF000197">
    <property type="entry name" value="Bifunct_PutA"/>
    <property type="match status" value="1"/>
</dbReference>
<dbReference type="PANTHER" id="PTHR42862">
    <property type="entry name" value="DELTA-1-PYRROLINE-5-CARBOXYLATE DEHYDROGENASE 1, ISOFORM A-RELATED"/>
    <property type="match status" value="1"/>
</dbReference>
<dbReference type="InterPro" id="IPR005933">
    <property type="entry name" value="PutA_C"/>
</dbReference>